<evidence type="ECO:0000313" key="1">
    <source>
        <dbReference type="EMBL" id="TKB99272.1"/>
    </source>
</evidence>
<organism evidence="1 2">
    <name type="scientific">Pedobacter cryophilus</name>
    <dbReference type="NCBI Taxonomy" id="2571271"/>
    <lineage>
        <taxon>Bacteria</taxon>
        <taxon>Pseudomonadati</taxon>
        <taxon>Bacteroidota</taxon>
        <taxon>Sphingobacteriia</taxon>
        <taxon>Sphingobacteriales</taxon>
        <taxon>Sphingobacteriaceae</taxon>
        <taxon>Pedobacter</taxon>
    </lineage>
</organism>
<dbReference type="AlphaFoldDB" id="A0A4U1C142"/>
<gene>
    <name evidence="1" type="ORF">FA046_08565</name>
</gene>
<dbReference type="Proteomes" id="UP000308181">
    <property type="component" value="Unassembled WGS sequence"/>
</dbReference>
<dbReference type="OrthoDB" id="1442826at2"/>
<sequence length="78" mass="9411">MAIKNEDSPTLKEVKIYFDQKGFEEEDAESFFKEFQKKNWQNSKGKPLVNWRAKANERMWLKQKDNSYLRSKATLMFN</sequence>
<dbReference type="EMBL" id="SWBP01000002">
    <property type="protein sequence ID" value="TKB99272.1"/>
    <property type="molecule type" value="Genomic_DNA"/>
</dbReference>
<reference evidence="1 2" key="1">
    <citation type="submission" date="2019-04" db="EMBL/GenBank/DDBJ databases">
        <title>Pedobacter sp. AR-3-17 sp. nov., isolated from Arctic soil.</title>
        <authorList>
            <person name="Dahal R.H."/>
            <person name="Kim D.-U."/>
        </authorList>
    </citation>
    <scope>NUCLEOTIDE SEQUENCE [LARGE SCALE GENOMIC DNA]</scope>
    <source>
        <strain evidence="1 2">AR-3-17</strain>
    </source>
</reference>
<dbReference type="RefSeq" id="WP_136825961.1">
    <property type="nucleotide sequence ID" value="NZ_SWBP01000002.1"/>
</dbReference>
<name>A0A4U1C142_9SPHI</name>
<comment type="caution">
    <text evidence="1">The sequence shown here is derived from an EMBL/GenBank/DDBJ whole genome shotgun (WGS) entry which is preliminary data.</text>
</comment>
<evidence type="ECO:0000313" key="2">
    <source>
        <dbReference type="Proteomes" id="UP000308181"/>
    </source>
</evidence>
<keyword evidence="2" id="KW-1185">Reference proteome</keyword>
<protein>
    <submittedName>
        <fullName evidence="1">Uncharacterized protein</fullName>
    </submittedName>
</protein>
<proteinExistence type="predicted"/>
<accession>A0A4U1C142</accession>